<evidence type="ECO:0000313" key="3">
    <source>
        <dbReference type="Proteomes" id="UP000076486"/>
    </source>
</evidence>
<comment type="caution">
    <text evidence="2">The sequence shown here is derived from an EMBL/GenBank/DDBJ whole genome shotgun (WGS) entry which is preliminary data.</text>
</comment>
<dbReference type="PATRIC" id="fig|1365248.3.peg.153"/>
<keyword evidence="1" id="KW-0732">Signal</keyword>
<dbReference type="EMBL" id="AUYC01000002">
    <property type="protein sequence ID" value="KZN68243.1"/>
    <property type="molecule type" value="Genomic_DNA"/>
</dbReference>
<organism evidence="2 3">
    <name type="scientific">Pseudoalteromonas luteoviolacea CPMOR-1</name>
    <dbReference type="NCBI Taxonomy" id="1365248"/>
    <lineage>
        <taxon>Bacteria</taxon>
        <taxon>Pseudomonadati</taxon>
        <taxon>Pseudomonadota</taxon>
        <taxon>Gammaproteobacteria</taxon>
        <taxon>Alteromonadales</taxon>
        <taxon>Pseudoalteromonadaceae</taxon>
        <taxon>Pseudoalteromonas</taxon>
    </lineage>
</organism>
<feature type="chain" id="PRO_5007831719" description="PsbP C-terminal domain-containing protein" evidence="1">
    <location>
        <begin position="18"/>
        <end position="189"/>
    </location>
</feature>
<dbReference type="PROSITE" id="PS51257">
    <property type="entry name" value="PROKAR_LIPOPROTEIN"/>
    <property type="match status" value="1"/>
</dbReference>
<sequence>MKHIALALFLLTLTSCAAFKLVKPQSATVHGITLTPTSSWNKVNGNPHKKSQLWTKDGLALNELYIIGNIADGETIFKSSNKELPLPSFKAGMLPNELEEFVKTSLKNSHGGSINVNTESMAPQMIGEDVGFRMELSYFLEGGLKKSVDALVAVKNDKLYMVMYVSPSLHYAERYKAEVNSIFGSISVL</sequence>
<name>A0A162B8D5_9GAMM</name>
<evidence type="ECO:0000313" key="2">
    <source>
        <dbReference type="EMBL" id="KZN68243.1"/>
    </source>
</evidence>
<proteinExistence type="predicted"/>
<dbReference type="Proteomes" id="UP000076486">
    <property type="component" value="Unassembled WGS sequence"/>
</dbReference>
<reference evidence="2 3" key="1">
    <citation type="submission" date="2013-07" db="EMBL/GenBank/DDBJ databases">
        <title>Comparative Genomic and Metabolomic Analysis of Twelve Strains of Pseudoalteromonas luteoviolacea.</title>
        <authorList>
            <person name="Vynne N.G."/>
            <person name="Mansson M."/>
            <person name="Gram L."/>
        </authorList>
    </citation>
    <scope>NUCLEOTIDE SEQUENCE [LARGE SCALE GENOMIC DNA]</scope>
    <source>
        <strain evidence="2 3">CPMOR-1</strain>
    </source>
</reference>
<evidence type="ECO:0008006" key="4">
    <source>
        <dbReference type="Google" id="ProtNLM"/>
    </source>
</evidence>
<protein>
    <recommendedName>
        <fullName evidence="4">PsbP C-terminal domain-containing protein</fullName>
    </recommendedName>
</protein>
<dbReference type="AlphaFoldDB" id="A0A162B8D5"/>
<evidence type="ECO:0000256" key="1">
    <source>
        <dbReference type="SAM" id="SignalP"/>
    </source>
</evidence>
<dbReference type="RefSeq" id="WP_063366307.1">
    <property type="nucleotide sequence ID" value="NZ_AUYC01000002.1"/>
</dbReference>
<feature type="signal peptide" evidence="1">
    <location>
        <begin position="1"/>
        <end position="17"/>
    </location>
</feature>
<gene>
    <name evidence="2" type="ORF">N473_07405</name>
</gene>
<accession>A0A162B8D5</accession>